<keyword evidence="3" id="KW-1185">Reference proteome</keyword>
<dbReference type="Proteomes" id="UP000550401">
    <property type="component" value="Unassembled WGS sequence"/>
</dbReference>
<evidence type="ECO:0000313" key="2">
    <source>
        <dbReference type="EMBL" id="MBA8889206.1"/>
    </source>
</evidence>
<dbReference type="AlphaFoldDB" id="A0A839F3P0"/>
<name>A0A839F3P0_9GAMM</name>
<accession>A0A839F3P0</accession>
<dbReference type="SMART" id="SM00900">
    <property type="entry name" value="FMN_bind"/>
    <property type="match status" value="1"/>
</dbReference>
<dbReference type="GO" id="GO:0010181">
    <property type="term" value="F:FMN binding"/>
    <property type="evidence" value="ECO:0007669"/>
    <property type="project" value="InterPro"/>
</dbReference>
<dbReference type="GO" id="GO:0016020">
    <property type="term" value="C:membrane"/>
    <property type="evidence" value="ECO:0007669"/>
    <property type="project" value="InterPro"/>
</dbReference>
<evidence type="ECO:0000259" key="1">
    <source>
        <dbReference type="SMART" id="SM00900"/>
    </source>
</evidence>
<comment type="caution">
    <text evidence="2">The sequence shown here is derived from an EMBL/GenBank/DDBJ whole genome shotgun (WGS) entry which is preliminary data.</text>
</comment>
<reference evidence="2 3" key="1">
    <citation type="submission" date="2020-07" db="EMBL/GenBank/DDBJ databases">
        <title>Genomic Encyclopedia of Type Strains, Phase IV (KMG-V): Genome sequencing to study the core and pangenomes of soil and plant-associated prokaryotes.</title>
        <authorList>
            <person name="Whitman W."/>
        </authorList>
    </citation>
    <scope>NUCLEOTIDE SEQUENCE [LARGE SCALE GENOMIC DNA]</scope>
    <source>
        <strain evidence="2 3">RH2WT43</strain>
    </source>
</reference>
<dbReference type="RefSeq" id="WP_182532254.1">
    <property type="nucleotide sequence ID" value="NZ_JACGXL010000006.1"/>
</dbReference>
<gene>
    <name evidence="2" type="ORF">FHW12_003449</name>
</gene>
<sequence>MTRPVRSRWILPLGLVAAPAFHAALATQYLSVAEAQRAMFADADAFHALPPVDTALATELGGAGWSPQVFEAGKGGARLGWFIVDRVIGKTELITYALALDATGAVKAIEILDYRETHGSEVRLAAWRKQFVGKTAHDAVELDRDIKGISGATLSTRHVTEGVHRLLQLHERALRVAD</sequence>
<organism evidence="2 3">
    <name type="scientific">Dokdonella fugitiva</name>
    <dbReference type="NCBI Taxonomy" id="328517"/>
    <lineage>
        <taxon>Bacteria</taxon>
        <taxon>Pseudomonadati</taxon>
        <taxon>Pseudomonadota</taxon>
        <taxon>Gammaproteobacteria</taxon>
        <taxon>Lysobacterales</taxon>
        <taxon>Rhodanobacteraceae</taxon>
        <taxon>Dokdonella</taxon>
    </lineage>
</organism>
<proteinExistence type="predicted"/>
<feature type="domain" description="FMN-binding" evidence="1">
    <location>
        <begin position="89"/>
        <end position="170"/>
    </location>
</feature>
<dbReference type="EMBL" id="JACGXL010000006">
    <property type="protein sequence ID" value="MBA8889206.1"/>
    <property type="molecule type" value="Genomic_DNA"/>
</dbReference>
<protein>
    <recommendedName>
        <fullName evidence="1">FMN-binding domain-containing protein</fullName>
    </recommendedName>
</protein>
<dbReference type="InterPro" id="IPR007329">
    <property type="entry name" value="FMN-bd"/>
</dbReference>
<evidence type="ECO:0000313" key="3">
    <source>
        <dbReference type="Proteomes" id="UP000550401"/>
    </source>
</evidence>
<dbReference type="Pfam" id="PF04205">
    <property type="entry name" value="FMN_bind"/>
    <property type="match status" value="1"/>
</dbReference>